<evidence type="ECO:0000313" key="3">
    <source>
        <dbReference type="EMBL" id="EKE43250.1"/>
    </source>
</evidence>
<dbReference type="EMBL" id="AMGO01000067">
    <property type="protein sequence ID" value="EKE43250.1"/>
    <property type="molecule type" value="Genomic_DNA"/>
</dbReference>
<feature type="transmembrane region" description="Helical" evidence="1">
    <location>
        <begin position="95"/>
        <end position="116"/>
    </location>
</feature>
<dbReference type="GO" id="GO:0016020">
    <property type="term" value="C:membrane"/>
    <property type="evidence" value="ECO:0007669"/>
    <property type="project" value="TreeGrafter"/>
</dbReference>
<protein>
    <submittedName>
        <fullName evidence="3">Acyltransferase 3</fullName>
    </submittedName>
</protein>
<dbReference type="eggNOG" id="COG1835">
    <property type="taxonomic scope" value="Bacteria"/>
</dbReference>
<feature type="transmembrane region" description="Helical" evidence="1">
    <location>
        <begin position="52"/>
        <end position="75"/>
    </location>
</feature>
<dbReference type="InterPro" id="IPR002656">
    <property type="entry name" value="Acyl_transf_3_dom"/>
</dbReference>
<evidence type="ECO:0000259" key="2">
    <source>
        <dbReference type="Pfam" id="PF01757"/>
    </source>
</evidence>
<proteinExistence type="predicted"/>
<dbReference type="AlphaFoldDB" id="K2I304"/>
<keyword evidence="1" id="KW-0812">Transmembrane</keyword>
<feature type="transmembrane region" description="Helical" evidence="1">
    <location>
        <begin position="305"/>
        <end position="324"/>
    </location>
</feature>
<dbReference type="PATRIC" id="fig|1231392.3.peg.2601"/>
<feature type="transmembrane region" description="Helical" evidence="1">
    <location>
        <begin position="238"/>
        <end position="259"/>
    </location>
</feature>
<dbReference type="PANTHER" id="PTHR23028">
    <property type="entry name" value="ACETYLTRANSFERASE"/>
    <property type="match status" value="1"/>
</dbReference>
<reference evidence="3 4" key="1">
    <citation type="journal article" date="2012" name="J. Bacteriol.">
        <title>Draft Genome Sequence of Oceaniovalibus guishaninsula JLT2003T.</title>
        <authorList>
            <person name="Tang K."/>
            <person name="Liu K."/>
            <person name="Jiao N."/>
        </authorList>
    </citation>
    <scope>NUCLEOTIDE SEQUENCE [LARGE SCALE GENOMIC DNA]</scope>
    <source>
        <strain evidence="3 4">JLT2003</strain>
    </source>
</reference>
<comment type="caution">
    <text evidence="3">The sequence shown here is derived from an EMBL/GenBank/DDBJ whole genome shotgun (WGS) entry which is preliminary data.</text>
</comment>
<dbReference type="Proteomes" id="UP000006765">
    <property type="component" value="Unassembled WGS sequence"/>
</dbReference>
<dbReference type="Pfam" id="PF01757">
    <property type="entry name" value="Acyl_transf_3"/>
    <property type="match status" value="1"/>
</dbReference>
<keyword evidence="1" id="KW-1133">Transmembrane helix</keyword>
<feature type="transmembrane region" description="Helical" evidence="1">
    <location>
        <begin position="336"/>
        <end position="357"/>
    </location>
</feature>
<evidence type="ECO:0000256" key="1">
    <source>
        <dbReference type="SAM" id="Phobius"/>
    </source>
</evidence>
<gene>
    <name evidence="3" type="ORF">OCGS_2587</name>
</gene>
<dbReference type="PANTHER" id="PTHR23028:SF53">
    <property type="entry name" value="ACYL_TRANSF_3 DOMAIN-CONTAINING PROTEIN"/>
    <property type="match status" value="1"/>
</dbReference>
<dbReference type="InterPro" id="IPR050879">
    <property type="entry name" value="Acyltransferase_3"/>
</dbReference>
<evidence type="ECO:0000313" key="4">
    <source>
        <dbReference type="Proteomes" id="UP000006765"/>
    </source>
</evidence>
<dbReference type="STRING" id="1231392.OCGS_2587"/>
<keyword evidence="3" id="KW-0808">Transferase</keyword>
<feature type="transmembrane region" description="Helical" evidence="1">
    <location>
        <begin position="204"/>
        <end position="226"/>
    </location>
</feature>
<sequence>MHDMAERSEGGFAAYHATRRFGSLDGLRFLCIMAVLWHHAPVWTGLADPALILTRGFAGVDFFFVLSGFLITTLLVRERRAKGRFSLRGFYWRRFLRIVPLYFLIVTAVAAYYIGVKKEMQYLEFLPFYYLFLSNFLIGDIPLLAPTWSLSVEEQYYLVWPLLLLVLPRRWVLPALVLGVVLCLLAVTGSLAPLGIRAVSVGPLVFYMFNATYAPILIGSALAILLDDARGYAVLARVLGHRAAPLATFGLLLVLWQILPGNLIGWPNLVMHLSMAACLASIVIREDHVLRPVLAFRPVARVGEISYGIYLYHLIGLHVTNVALGTTPQAGLAADWAVFVVYTLVTIAISEVSFRTFEQAFLRLKRRPVGLVRAA</sequence>
<keyword evidence="3" id="KW-0012">Acyltransferase</keyword>
<dbReference type="GO" id="GO:0000271">
    <property type="term" value="P:polysaccharide biosynthetic process"/>
    <property type="evidence" value="ECO:0007669"/>
    <property type="project" value="TreeGrafter"/>
</dbReference>
<feature type="transmembrane region" description="Helical" evidence="1">
    <location>
        <begin position="128"/>
        <end position="150"/>
    </location>
</feature>
<feature type="transmembrane region" description="Helical" evidence="1">
    <location>
        <begin position="171"/>
        <end position="192"/>
    </location>
</feature>
<keyword evidence="1" id="KW-0472">Membrane</keyword>
<accession>K2I304</accession>
<keyword evidence="4" id="KW-1185">Reference proteome</keyword>
<dbReference type="GO" id="GO:0016747">
    <property type="term" value="F:acyltransferase activity, transferring groups other than amino-acyl groups"/>
    <property type="evidence" value="ECO:0007669"/>
    <property type="project" value="InterPro"/>
</dbReference>
<organism evidence="3 4">
    <name type="scientific">Oceaniovalibus guishaninsula JLT2003</name>
    <dbReference type="NCBI Taxonomy" id="1231392"/>
    <lineage>
        <taxon>Bacteria</taxon>
        <taxon>Pseudomonadati</taxon>
        <taxon>Pseudomonadota</taxon>
        <taxon>Alphaproteobacteria</taxon>
        <taxon>Rhodobacterales</taxon>
        <taxon>Roseobacteraceae</taxon>
        <taxon>Oceaniovalibus</taxon>
    </lineage>
</organism>
<name>K2I304_9RHOB</name>
<feature type="transmembrane region" description="Helical" evidence="1">
    <location>
        <begin position="21"/>
        <end position="40"/>
    </location>
</feature>
<feature type="domain" description="Acyltransferase 3" evidence="2">
    <location>
        <begin position="22"/>
        <end position="350"/>
    </location>
</feature>
<feature type="transmembrane region" description="Helical" evidence="1">
    <location>
        <begin position="265"/>
        <end position="284"/>
    </location>
</feature>